<sequence length="226" mass="26225">MKTTTNYIILLIVGAILTGCGIPSVHPLYEPQDLIVNDDITGVWSSEDELFYVFSLNDLENNRVNLPENIVTSTNDSTSSFSLNLDEIEDDLVEKKDEGIKNLYYIIHVVDDVILDLYFAGLVQLDSQYFIDFYKVSYIDDAFRFPTHLFTKLEIFDDKLVLQEFKESFVRELIENQQIRIKHEYADDNLLLTAPSVDLKKFILKYGREEAAYGDKYTYNRVKNTL</sequence>
<dbReference type="EMBL" id="JAALLT010000002">
    <property type="protein sequence ID" value="NGP76516.1"/>
    <property type="molecule type" value="Genomic_DNA"/>
</dbReference>
<keyword evidence="2" id="KW-1185">Reference proteome</keyword>
<dbReference type="RefSeq" id="WP_165140925.1">
    <property type="nucleotide sequence ID" value="NZ_JAALLT010000002.1"/>
</dbReference>
<dbReference type="Proteomes" id="UP000473278">
    <property type="component" value="Unassembled WGS sequence"/>
</dbReference>
<dbReference type="AlphaFoldDB" id="A0A6M1SWZ2"/>
<dbReference type="PROSITE" id="PS51257">
    <property type="entry name" value="PROKAR_LIPOPROTEIN"/>
    <property type="match status" value="1"/>
</dbReference>
<proteinExistence type="predicted"/>
<gene>
    <name evidence="1" type="ORF">G3570_07720</name>
</gene>
<evidence type="ECO:0000313" key="2">
    <source>
        <dbReference type="Proteomes" id="UP000473278"/>
    </source>
</evidence>
<organism evidence="1 2">
    <name type="scientific">Halalkalibaculum roseum</name>
    <dbReference type="NCBI Taxonomy" id="2709311"/>
    <lineage>
        <taxon>Bacteria</taxon>
        <taxon>Pseudomonadati</taxon>
        <taxon>Balneolota</taxon>
        <taxon>Balneolia</taxon>
        <taxon>Balneolales</taxon>
        <taxon>Balneolaceae</taxon>
        <taxon>Halalkalibaculum</taxon>
    </lineage>
</organism>
<accession>A0A6M1SWZ2</accession>
<protein>
    <submittedName>
        <fullName evidence="1">Uncharacterized protein</fullName>
    </submittedName>
</protein>
<reference evidence="1 2" key="1">
    <citation type="submission" date="2020-02" db="EMBL/GenBank/DDBJ databases">
        <title>Balneolaceae bacterium YR4-1, complete genome.</title>
        <authorList>
            <person name="Li Y."/>
            <person name="Wu S."/>
        </authorList>
    </citation>
    <scope>NUCLEOTIDE SEQUENCE [LARGE SCALE GENOMIC DNA]</scope>
    <source>
        <strain evidence="1 2">YR4-1</strain>
    </source>
</reference>
<evidence type="ECO:0000313" key="1">
    <source>
        <dbReference type="EMBL" id="NGP76516.1"/>
    </source>
</evidence>
<comment type="caution">
    <text evidence="1">The sequence shown here is derived from an EMBL/GenBank/DDBJ whole genome shotgun (WGS) entry which is preliminary data.</text>
</comment>
<name>A0A6M1SWZ2_9BACT</name>